<dbReference type="SUPFAM" id="SSF51316">
    <property type="entry name" value="Mss4-like"/>
    <property type="match status" value="1"/>
</dbReference>
<keyword evidence="4" id="KW-0456">Lyase</keyword>
<evidence type="ECO:0000313" key="6">
    <source>
        <dbReference type="EMBL" id="BAT59376.1"/>
    </source>
</evidence>
<evidence type="ECO:0000256" key="3">
    <source>
        <dbReference type="ARBA" id="ARBA00022833"/>
    </source>
</evidence>
<dbReference type="PANTHER" id="PTHR33337">
    <property type="entry name" value="GFA DOMAIN-CONTAINING PROTEIN"/>
    <property type="match status" value="1"/>
</dbReference>
<reference evidence="6 7" key="1">
    <citation type="submission" date="2015-08" db="EMBL/GenBank/DDBJ databases">
        <title>Investigation of the bacterial diversity of lava forest soil.</title>
        <authorList>
            <person name="Lee J.S."/>
        </authorList>
    </citation>
    <scope>NUCLEOTIDE SEQUENCE [LARGE SCALE GENOMIC DNA]</scope>
    <source>
        <strain evidence="6 7">GJW-30</strain>
    </source>
</reference>
<accession>A0A0S3PU78</accession>
<comment type="similarity">
    <text evidence="1">Belongs to the Gfa family.</text>
</comment>
<organism evidence="6 7">
    <name type="scientific">Variibacter gotjawalensis</name>
    <dbReference type="NCBI Taxonomy" id="1333996"/>
    <lineage>
        <taxon>Bacteria</taxon>
        <taxon>Pseudomonadati</taxon>
        <taxon>Pseudomonadota</taxon>
        <taxon>Alphaproteobacteria</taxon>
        <taxon>Hyphomicrobiales</taxon>
        <taxon>Nitrobacteraceae</taxon>
        <taxon>Variibacter</taxon>
    </lineage>
</organism>
<dbReference type="AlphaFoldDB" id="A0A0S3PU78"/>
<name>A0A0S3PU78_9BRAD</name>
<keyword evidence="2" id="KW-0479">Metal-binding</keyword>
<keyword evidence="3" id="KW-0862">Zinc</keyword>
<dbReference type="InterPro" id="IPR006913">
    <property type="entry name" value="CENP-V/GFA"/>
</dbReference>
<evidence type="ECO:0000256" key="2">
    <source>
        <dbReference type="ARBA" id="ARBA00022723"/>
    </source>
</evidence>
<evidence type="ECO:0000256" key="1">
    <source>
        <dbReference type="ARBA" id="ARBA00005495"/>
    </source>
</evidence>
<evidence type="ECO:0000256" key="4">
    <source>
        <dbReference type="ARBA" id="ARBA00023239"/>
    </source>
</evidence>
<protein>
    <submittedName>
        <fullName evidence="6">Glutathione-dependent formaldehyde-activating enzyme</fullName>
    </submittedName>
</protein>
<keyword evidence="7" id="KW-1185">Reference proteome</keyword>
<proteinExistence type="inferred from homology"/>
<evidence type="ECO:0000259" key="5">
    <source>
        <dbReference type="PROSITE" id="PS51891"/>
    </source>
</evidence>
<dbReference type="InterPro" id="IPR011057">
    <property type="entry name" value="Mss4-like_sf"/>
</dbReference>
<dbReference type="OrthoDB" id="9807246at2"/>
<dbReference type="EMBL" id="AP014946">
    <property type="protein sequence ID" value="BAT59376.1"/>
    <property type="molecule type" value="Genomic_DNA"/>
</dbReference>
<dbReference type="RefSeq" id="WP_096354647.1">
    <property type="nucleotide sequence ID" value="NZ_AP014946.1"/>
</dbReference>
<dbReference type="GO" id="GO:0016846">
    <property type="term" value="F:carbon-sulfur lyase activity"/>
    <property type="evidence" value="ECO:0007669"/>
    <property type="project" value="InterPro"/>
</dbReference>
<dbReference type="PANTHER" id="PTHR33337:SF40">
    <property type="entry name" value="CENP-V_GFA DOMAIN-CONTAINING PROTEIN-RELATED"/>
    <property type="match status" value="1"/>
</dbReference>
<dbReference type="KEGG" id="vgo:GJW-30_1_01908"/>
<feature type="domain" description="CENP-V/GFA" evidence="5">
    <location>
        <begin position="5"/>
        <end position="122"/>
    </location>
</feature>
<dbReference type="GO" id="GO:0046872">
    <property type="term" value="F:metal ion binding"/>
    <property type="evidence" value="ECO:0007669"/>
    <property type="project" value="UniProtKB-KW"/>
</dbReference>
<dbReference type="Pfam" id="PF04828">
    <property type="entry name" value="GFA"/>
    <property type="match status" value="1"/>
</dbReference>
<dbReference type="Gene3D" id="3.90.1590.10">
    <property type="entry name" value="glutathione-dependent formaldehyde- activating enzyme (gfa)"/>
    <property type="match status" value="1"/>
</dbReference>
<dbReference type="Proteomes" id="UP000236884">
    <property type="component" value="Chromosome"/>
</dbReference>
<gene>
    <name evidence="6" type="ORF">GJW-30_1_01908</name>
</gene>
<dbReference type="PROSITE" id="PS51891">
    <property type="entry name" value="CENP_V_GFA"/>
    <property type="match status" value="1"/>
</dbReference>
<sequence length="139" mass="14801">MTQKLHGGCACGAIKYEAAADPVTMLNCHCRHCQRASGSAYAAIVVFDKGAVTLSSEPKYHASTGISGNRVDRGFCPECGNPVSIKLEAMPNILGIQAATLDDPALFKPAVDLFTASAQGWDQMHPDLPKHPQGPPRRK</sequence>
<evidence type="ECO:0000313" key="7">
    <source>
        <dbReference type="Proteomes" id="UP000236884"/>
    </source>
</evidence>